<gene>
    <name evidence="2" type="ORF">DIABBA_LOCUS10540</name>
</gene>
<dbReference type="Proteomes" id="UP001153709">
    <property type="component" value="Chromosome 7"/>
</dbReference>
<evidence type="ECO:0000313" key="2">
    <source>
        <dbReference type="EMBL" id="CAG9837572.1"/>
    </source>
</evidence>
<dbReference type="Pfam" id="PF03392">
    <property type="entry name" value="OS-D"/>
    <property type="match status" value="1"/>
</dbReference>
<organism evidence="2 3">
    <name type="scientific">Diabrotica balteata</name>
    <name type="common">Banded cucumber beetle</name>
    <dbReference type="NCBI Taxonomy" id="107213"/>
    <lineage>
        <taxon>Eukaryota</taxon>
        <taxon>Metazoa</taxon>
        <taxon>Ecdysozoa</taxon>
        <taxon>Arthropoda</taxon>
        <taxon>Hexapoda</taxon>
        <taxon>Insecta</taxon>
        <taxon>Pterygota</taxon>
        <taxon>Neoptera</taxon>
        <taxon>Endopterygota</taxon>
        <taxon>Coleoptera</taxon>
        <taxon>Polyphaga</taxon>
        <taxon>Cucujiformia</taxon>
        <taxon>Chrysomeloidea</taxon>
        <taxon>Chrysomelidae</taxon>
        <taxon>Galerucinae</taxon>
        <taxon>Diabroticina</taxon>
        <taxon>Diabroticites</taxon>
        <taxon>Diabrotica</taxon>
    </lineage>
</organism>
<dbReference type="EMBL" id="OU898282">
    <property type="protein sequence ID" value="CAG9837572.1"/>
    <property type="molecule type" value="Genomic_DNA"/>
</dbReference>
<dbReference type="InterPro" id="IPR005055">
    <property type="entry name" value="A10/PebIII"/>
</dbReference>
<feature type="chain" id="PRO_5040105126" evidence="1">
    <location>
        <begin position="22"/>
        <end position="138"/>
    </location>
</feature>
<dbReference type="Gene3D" id="1.10.2080.10">
    <property type="entry name" value="Insect odorant-binding protein A10/Ejaculatory bulb-specific protein 3"/>
    <property type="match status" value="1"/>
</dbReference>
<sequence length="138" mass="16011">MNHYCLSVFLVALAVVGVVLSAPEKSFEENLTIFRKVNVDDVLKSDRLVKNYVDCMIGSKSCTAEGAALKAIWRKILDDPCKETCSQEDKRKVQKCIKHLYVNHRNWYDELETTLINDEEYQKRYKTYLDAILKDDTL</sequence>
<dbReference type="OrthoDB" id="6732024at2759"/>
<feature type="signal peptide" evidence="1">
    <location>
        <begin position="1"/>
        <end position="21"/>
    </location>
</feature>
<dbReference type="SUPFAM" id="SSF100910">
    <property type="entry name" value="Chemosensory protein Csp2"/>
    <property type="match status" value="1"/>
</dbReference>
<proteinExistence type="predicted"/>
<reference evidence="2" key="1">
    <citation type="submission" date="2022-01" db="EMBL/GenBank/DDBJ databases">
        <authorList>
            <person name="King R."/>
        </authorList>
    </citation>
    <scope>NUCLEOTIDE SEQUENCE</scope>
</reference>
<name>A0A9N9T341_DIABA</name>
<evidence type="ECO:0000256" key="1">
    <source>
        <dbReference type="SAM" id="SignalP"/>
    </source>
</evidence>
<dbReference type="AlphaFoldDB" id="A0A9N9T341"/>
<evidence type="ECO:0000313" key="3">
    <source>
        <dbReference type="Proteomes" id="UP001153709"/>
    </source>
</evidence>
<dbReference type="PANTHER" id="PTHR11257:SF13">
    <property type="entry name" value="GEO07322P1"/>
    <property type="match status" value="1"/>
</dbReference>
<protein>
    <submittedName>
        <fullName evidence="2">Uncharacterized protein</fullName>
    </submittedName>
</protein>
<accession>A0A9N9T341</accession>
<dbReference type="PANTHER" id="PTHR11257">
    <property type="entry name" value="CHEMOSENSORY PROTEIN-RELATED"/>
    <property type="match status" value="1"/>
</dbReference>
<keyword evidence="1" id="KW-0732">Signal</keyword>
<dbReference type="InterPro" id="IPR036682">
    <property type="entry name" value="OS_D_A10/PebIII_sf"/>
</dbReference>
<keyword evidence="3" id="KW-1185">Reference proteome</keyword>